<dbReference type="RefSeq" id="WP_309741213.1">
    <property type="nucleotide sequence ID" value="NZ_JAVDQI010000012.1"/>
</dbReference>
<gene>
    <name evidence="1" type="ORF">J2750_002292</name>
</gene>
<accession>A0AA90U0X0</accession>
<protein>
    <submittedName>
        <fullName evidence="1">Translation elongation factor EF-1alpha</fullName>
    </submittedName>
</protein>
<organism evidence="1 2">
    <name type="scientific">Methanococcoides alaskense</name>
    <dbReference type="NCBI Taxonomy" id="325778"/>
    <lineage>
        <taxon>Archaea</taxon>
        <taxon>Methanobacteriati</taxon>
        <taxon>Methanobacteriota</taxon>
        <taxon>Stenosarchaea group</taxon>
        <taxon>Methanomicrobia</taxon>
        <taxon>Methanosarcinales</taxon>
        <taxon>Methanosarcinaceae</taxon>
        <taxon>Methanococcoides</taxon>
    </lineage>
</organism>
<evidence type="ECO:0000313" key="1">
    <source>
        <dbReference type="EMBL" id="MDR6223815.1"/>
    </source>
</evidence>
<keyword evidence="1" id="KW-0648">Protein biosynthesis</keyword>
<keyword evidence="2" id="KW-1185">Reference proteome</keyword>
<sequence>MSIEKGNSNGESIKLKIAEATQEDVGKGIVCIDPEEKVKLRDLS</sequence>
<evidence type="ECO:0000313" key="2">
    <source>
        <dbReference type="Proteomes" id="UP001185015"/>
    </source>
</evidence>
<dbReference type="Gene3D" id="2.40.40.20">
    <property type="match status" value="1"/>
</dbReference>
<dbReference type="GO" id="GO:0003746">
    <property type="term" value="F:translation elongation factor activity"/>
    <property type="evidence" value="ECO:0007669"/>
    <property type="project" value="UniProtKB-KW"/>
</dbReference>
<dbReference type="Proteomes" id="UP001185015">
    <property type="component" value="Unassembled WGS sequence"/>
</dbReference>
<name>A0AA90U0X0_9EURY</name>
<proteinExistence type="predicted"/>
<keyword evidence="1" id="KW-0251">Elongation factor</keyword>
<dbReference type="AlphaFoldDB" id="A0AA90U0X0"/>
<reference evidence="1 2" key="1">
    <citation type="submission" date="2023-07" db="EMBL/GenBank/DDBJ databases">
        <title>Genomic Encyclopedia of Type Strains, Phase IV (KMG-IV): sequencing the most valuable type-strain genomes for metagenomic binning, comparative biology and taxonomic classification.</title>
        <authorList>
            <person name="Goeker M."/>
        </authorList>
    </citation>
    <scope>NUCLEOTIDE SEQUENCE [LARGE SCALE GENOMIC DNA]</scope>
    <source>
        <strain evidence="1 2">DSM 17273</strain>
    </source>
</reference>
<dbReference type="EMBL" id="JAVDQI010000012">
    <property type="protein sequence ID" value="MDR6223815.1"/>
    <property type="molecule type" value="Genomic_DNA"/>
</dbReference>
<comment type="caution">
    <text evidence="1">The sequence shown here is derived from an EMBL/GenBank/DDBJ whole genome shotgun (WGS) entry which is preliminary data.</text>
</comment>